<dbReference type="Gene3D" id="2.40.128.270">
    <property type="match status" value="1"/>
</dbReference>
<dbReference type="RefSeq" id="WP_151672893.1">
    <property type="nucleotide sequence ID" value="NZ_BKCG01000001.1"/>
</dbReference>
<sequence length="143" mass="15386">MKKLITIITATCLMLLTINCKETKEVINTASNITLGGSYNVASINNVINTSESITLEFNALEKIISGNAGCNQFSGDYSVDALALNVGLLKATEAYCEDSVMKTERAYMNALKNTGSYGIKDGVLTLYSKTDRSPLLTAKKAK</sequence>
<dbReference type="OrthoDB" id="1432946at2"/>
<organism evidence="2 3">
    <name type="scientific">Patiriisocius marinus</name>
    <dbReference type="NCBI Taxonomy" id="1397112"/>
    <lineage>
        <taxon>Bacteria</taxon>
        <taxon>Pseudomonadati</taxon>
        <taxon>Bacteroidota</taxon>
        <taxon>Flavobacteriia</taxon>
        <taxon>Flavobacteriales</taxon>
        <taxon>Flavobacteriaceae</taxon>
        <taxon>Patiriisocius</taxon>
    </lineage>
</organism>
<protein>
    <recommendedName>
        <fullName evidence="1">DUF306 domain-containing protein</fullName>
    </recommendedName>
</protein>
<evidence type="ECO:0000259" key="1">
    <source>
        <dbReference type="Pfam" id="PF03724"/>
    </source>
</evidence>
<evidence type="ECO:0000313" key="2">
    <source>
        <dbReference type="EMBL" id="GER58840.1"/>
    </source>
</evidence>
<reference evidence="2 3" key="1">
    <citation type="submission" date="2019-08" db="EMBL/GenBank/DDBJ databases">
        <title>Draft genome sequence of Ulvibacter marinus type strain NBRC 109484.</title>
        <authorList>
            <person name="Kawano K."/>
            <person name="Ushijima N."/>
            <person name="Kihara M."/>
            <person name="Itoh H."/>
        </authorList>
    </citation>
    <scope>NUCLEOTIDE SEQUENCE [LARGE SCALE GENOMIC DNA]</scope>
    <source>
        <strain evidence="2 3">NBRC 109484</strain>
    </source>
</reference>
<dbReference type="InterPro" id="IPR038670">
    <property type="entry name" value="HslJ-like_sf"/>
</dbReference>
<dbReference type="PANTHER" id="PTHR35535">
    <property type="entry name" value="HEAT SHOCK PROTEIN HSLJ"/>
    <property type="match status" value="1"/>
</dbReference>
<evidence type="ECO:0000313" key="3">
    <source>
        <dbReference type="Proteomes" id="UP000326509"/>
    </source>
</evidence>
<gene>
    <name evidence="2" type="ORF">ULMA_09480</name>
</gene>
<name>A0A5J4IYC6_9FLAO</name>
<dbReference type="InterPro" id="IPR053147">
    <property type="entry name" value="Hsp_HslJ-like"/>
</dbReference>
<dbReference type="EMBL" id="BKCG01000001">
    <property type="protein sequence ID" value="GER58840.1"/>
    <property type="molecule type" value="Genomic_DNA"/>
</dbReference>
<proteinExistence type="predicted"/>
<accession>A0A5J4IYC6</accession>
<dbReference type="Proteomes" id="UP000326509">
    <property type="component" value="Unassembled WGS sequence"/>
</dbReference>
<comment type="caution">
    <text evidence="2">The sequence shown here is derived from an EMBL/GenBank/DDBJ whole genome shotgun (WGS) entry which is preliminary data.</text>
</comment>
<dbReference type="AlphaFoldDB" id="A0A5J4IYC6"/>
<feature type="domain" description="DUF306" evidence="1">
    <location>
        <begin position="37"/>
        <end position="133"/>
    </location>
</feature>
<dbReference type="InterPro" id="IPR005184">
    <property type="entry name" value="DUF306_Meta_HslJ"/>
</dbReference>
<dbReference type="PANTHER" id="PTHR35535:SF2">
    <property type="entry name" value="DUF306 DOMAIN-CONTAINING PROTEIN"/>
    <property type="match status" value="1"/>
</dbReference>
<dbReference type="Pfam" id="PF03724">
    <property type="entry name" value="META"/>
    <property type="match status" value="1"/>
</dbReference>
<keyword evidence="3" id="KW-1185">Reference proteome</keyword>